<evidence type="ECO:0000313" key="1">
    <source>
        <dbReference type="EMBL" id="AGH45985.1"/>
    </source>
</evidence>
<name>M4RQQ3_9ALTE</name>
<dbReference type="Gene3D" id="2.40.30.20">
    <property type="match status" value="1"/>
</dbReference>
<dbReference type="STRING" id="1129794.C427_3880"/>
<proteinExistence type="predicted"/>
<protein>
    <submittedName>
        <fullName evidence="1">Riboflavin synthase subunit alpha</fullName>
    </submittedName>
</protein>
<dbReference type="eggNOG" id="COG0307">
    <property type="taxonomic scope" value="Bacteria"/>
</dbReference>
<dbReference type="PATRIC" id="fig|1129794.4.peg.3864"/>
<gene>
    <name evidence="1" type="ORF">C427_3880</name>
</gene>
<keyword evidence="2" id="KW-1185">Reference proteome</keyword>
<dbReference type="Proteomes" id="UP000011864">
    <property type="component" value="Chromosome"/>
</dbReference>
<dbReference type="EMBL" id="CP003837">
    <property type="protein sequence ID" value="AGH45985.1"/>
    <property type="molecule type" value="Genomic_DNA"/>
</dbReference>
<dbReference type="AlphaFoldDB" id="M4RQQ3"/>
<dbReference type="HOGENOM" id="CLU_3203107_0_0_6"/>
<organism evidence="1 2">
    <name type="scientific">Paraglaciecola psychrophila 170</name>
    <dbReference type="NCBI Taxonomy" id="1129794"/>
    <lineage>
        <taxon>Bacteria</taxon>
        <taxon>Pseudomonadati</taxon>
        <taxon>Pseudomonadota</taxon>
        <taxon>Gammaproteobacteria</taxon>
        <taxon>Alteromonadales</taxon>
        <taxon>Alteromonadaceae</taxon>
        <taxon>Paraglaciecola</taxon>
    </lineage>
</organism>
<dbReference type="InterPro" id="IPR017938">
    <property type="entry name" value="Riboflavin_synthase-like_b-brl"/>
</dbReference>
<evidence type="ECO:0000313" key="2">
    <source>
        <dbReference type="Proteomes" id="UP000011864"/>
    </source>
</evidence>
<accession>M4RQQ3</accession>
<dbReference type="KEGG" id="gps:C427_3880"/>
<sequence>MSGHVDGVGEILSIAPVGRYVEIWIKAPVQLAKYLAEKARARWMV</sequence>
<dbReference type="SUPFAM" id="SSF63380">
    <property type="entry name" value="Riboflavin synthase domain-like"/>
    <property type="match status" value="1"/>
</dbReference>
<dbReference type="InterPro" id="IPR023366">
    <property type="entry name" value="ATP_synth_asu-like_sf"/>
</dbReference>
<reference evidence="1 2" key="1">
    <citation type="journal article" date="2013" name="Genome Announc.">
        <title>Complete Genome Sequence of Glaciecola psychrophila Strain 170T.</title>
        <authorList>
            <person name="Yin J."/>
            <person name="Chen J."/>
            <person name="Liu G."/>
            <person name="Yu Y."/>
            <person name="Song L."/>
            <person name="Wang X."/>
            <person name="Qu X."/>
        </authorList>
    </citation>
    <scope>NUCLEOTIDE SEQUENCE [LARGE SCALE GENOMIC DNA]</scope>
    <source>
        <strain evidence="1 2">170</strain>
    </source>
</reference>